<feature type="transmembrane region" description="Helical" evidence="1">
    <location>
        <begin position="185"/>
        <end position="206"/>
    </location>
</feature>
<dbReference type="PANTHER" id="PTHR33876">
    <property type="entry name" value="UNNAMED PRODUCT"/>
    <property type="match status" value="1"/>
</dbReference>
<evidence type="ECO:0000313" key="3">
    <source>
        <dbReference type="Proteomes" id="UP001302949"/>
    </source>
</evidence>
<comment type="caution">
    <text evidence="2">The sequence shown here is derived from an EMBL/GenBank/DDBJ whole genome shotgun (WGS) entry which is preliminary data.</text>
</comment>
<feature type="transmembrane region" description="Helical" evidence="1">
    <location>
        <begin position="45"/>
        <end position="67"/>
    </location>
</feature>
<dbReference type="EMBL" id="JAYFUM010000006">
    <property type="protein sequence ID" value="MEA5138644.1"/>
    <property type="molecule type" value="Genomic_DNA"/>
</dbReference>
<dbReference type="PANTHER" id="PTHR33876:SF4">
    <property type="entry name" value="CHLOROPLAST PROTEIN FOR GROWTH AND FERTILITY 2"/>
    <property type="match status" value="1"/>
</dbReference>
<organism evidence="2 3">
    <name type="scientific">Arcicella rigui</name>
    <dbReference type="NCBI Taxonomy" id="797020"/>
    <lineage>
        <taxon>Bacteria</taxon>
        <taxon>Pseudomonadati</taxon>
        <taxon>Bacteroidota</taxon>
        <taxon>Cytophagia</taxon>
        <taxon>Cytophagales</taxon>
        <taxon>Flectobacillaceae</taxon>
        <taxon>Arcicella</taxon>
    </lineage>
</organism>
<feature type="transmembrane region" description="Helical" evidence="1">
    <location>
        <begin position="118"/>
        <end position="138"/>
    </location>
</feature>
<sequence length="212" mass="23139">MDITLPILFASTVGFGHAFEADHLVAVSNLVSKRNKIELAIKDGIFWGLGHTSTILLVGSIVILGKLTFKEEDFRYEEAGVGLMLMLLGFFRIFKILNNKTKSQENQPHSHHHSHQNFSLAYGVGAIHGLAGSGALVLSVMTQIKGNANMLIYLLTFGLGSIFGMMVASAFFSFPFSSKVTQNKWVKLTLSVGSSLLCLVIGFSILKQNLSF</sequence>
<dbReference type="InterPro" id="IPR052776">
    <property type="entry name" value="Chloro_ReproSupport/MetalTrans"/>
</dbReference>
<feature type="transmembrane region" description="Helical" evidence="1">
    <location>
        <begin position="79"/>
        <end position="98"/>
    </location>
</feature>
<accession>A0ABU5Q749</accession>
<protein>
    <submittedName>
        <fullName evidence="2">Urease accessory protein</fullName>
    </submittedName>
</protein>
<keyword evidence="1" id="KW-0472">Membrane</keyword>
<reference evidence="2 3" key="1">
    <citation type="submission" date="2023-12" db="EMBL/GenBank/DDBJ databases">
        <title>Novel species of the genus Arcicella isolated from rivers.</title>
        <authorList>
            <person name="Lu H."/>
        </authorList>
    </citation>
    <scope>NUCLEOTIDE SEQUENCE [LARGE SCALE GENOMIC DNA]</scope>
    <source>
        <strain evidence="2 3">KCTC 23307</strain>
    </source>
</reference>
<dbReference type="Proteomes" id="UP001302949">
    <property type="component" value="Unassembled WGS sequence"/>
</dbReference>
<evidence type="ECO:0000313" key="2">
    <source>
        <dbReference type="EMBL" id="MEA5138644.1"/>
    </source>
</evidence>
<feature type="transmembrane region" description="Helical" evidence="1">
    <location>
        <begin position="150"/>
        <end position="173"/>
    </location>
</feature>
<proteinExistence type="predicted"/>
<gene>
    <name evidence="2" type="ORF">VB248_05860</name>
</gene>
<name>A0ABU5Q749_9BACT</name>
<keyword evidence="1" id="KW-1133">Transmembrane helix</keyword>
<keyword evidence="3" id="KW-1185">Reference proteome</keyword>
<evidence type="ECO:0000256" key="1">
    <source>
        <dbReference type="SAM" id="Phobius"/>
    </source>
</evidence>
<keyword evidence="1" id="KW-0812">Transmembrane</keyword>
<dbReference type="RefSeq" id="WP_323295811.1">
    <property type="nucleotide sequence ID" value="NZ_JAYFUM010000006.1"/>
</dbReference>